<proteinExistence type="inferred from homology"/>
<comment type="caution">
    <text evidence="8">The sequence shown here is derived from an EMBL/GenBank/DDBJ whole genome shotgun (WGS) entry which is preliminary data.</text>
</comment>
<reference evidence="8 9" key="1">
    <citation type="submission" date="2024-01" db="EMBL/GenBank/DDBJ databases">
        <title>Description of Olsenella sp. nov., isolated from pig feces.</title>
        <authorList>
            <person name="Chang Y.-H."/>
        </authorList>
    </citation>
    <scope>NUCLEOTIDE SEQUENCE [LARGE SCALE GENOMIC DNA]</scope>
    <source>
        <strain evidence="8 9">YH-ols2223</strain>
    </source>
</reference>
<feature type="transmembrane region" description="Helical" evidence="7">
    <location>
        <begin position="21"/>
        <end position="39"/>
    </location>
</feature>
<evidence type="ECO:0000256" key="5">
    <source>
        <dbReference type="ARBA" id="ARBA00022989"/>
    </source>
</evidence>
<feature type="transmembrane region" description="Helical" evidence="7">
    <location>
        <begin position="81"/>
        <end position="101"/>
    </location>
</feature>
<evidence type="ECO:0000313" key="9">
    <source>
        <dbReference type="Proteomes" id="UP001332931"/>
    </source>
</evidence>
<keyword evidence="9" id="KW-1185">Reference proteome</keyword>
<dbReference type="RefSeq" id="WP_330957789.1">
    <property type="nucleotide sequence ID" value="NZ_JAZGJQ010000002.1"/>
</dbReference>
<feature type="transmembrane region" description="Helical" evidence="7">
    <location>
        <begin position="443"/>
        <end position="464"/>
    </location>
</feature>
<feature type="transmembrane region" description="Helical" evidence="7">
    <location>
        <begin position="107"/>
        <end position="129"/>
    </location>
</feature>
<comment type="similarity">
    <text evidence="2">Belongs to the polysaccharide synthase family.</text>
</comment>
<keyword evidence="3" id="KW-1003">Cell membrane</keyword>
<feature type="transmembrane region" description="Helical" evidence="7">
    <location>
        <begin position="45"/>
        <end position="69"/>
    </location>
</feature>
<dbReference type="EMBL" id="JAZGJQ010000002">
    <property type="protein sequence ID" value="MEE6147024.1"/>
    <property type="molecule type" value="Genomic_DNA"/>
</dbReference>
<dbReference type="PANTHER" id="PTHR30250:SF10">
    <property type="entry name" value="LIPOPOLYSACCHARIDE BIOSYNTHESIS PROTEIN WZXC"/>
    <property type="match status" value="1"/>
</dbReference>
<dbReference type="Proteomes" id="UP001332931">
    <property type="component" value="Unassembled WGS sequence"/>
</dbReference>
<accession>A0ABU7R8T9</accession>
<keyword evidence="4 7" id="KW-0812">Transmembrane</keyword>
<feature type="transmembrane region" description="Helical" evidence="7">
    <location>
        <begin position="252"/>
        <end position="272"/>
    </location>
</feature>
<evidence type="ECO:0000256" key="4">
    <source>
        <dbReference type="ARBA" id="ARBA00022692"/>
    </source>
</evidence>
<organism evidence="8 9">
    <name type="scientific">Olsenella absiana</name>
    <dbReference type="NCBI Taxonomy" id="3115222"/>
    <lineage>
        <taxon>Bacteria</taxon>
        <taxon>Bacillati</taxon>
        <taxon>Actinomycetota</taxon>
        <taxon>Coriobacteriia</taxon>
        <taxon>Coriobacteriales</taxon>
        <taxon>Atopobiaceae</taxon>
        <taxon>Olsenella</taxon>
    </lineage>
</organism>
<protein>
    <submittedName>
        <fullName evidence="8">Lipopolysaccharide biosynthesis protein</fullName>
    </submittedName>
</protein>
<evidence type="ECO:0000256" key="3">
    <source>
        <dbReference type="ARBA" id="ARBA00022475"/>
    </source>
</evidence>
<sequence>MAHDLKATTVRSLFWKLFEQGGSAAIQLVVQIVMARLLAPAEFGMLAIMTVFVNIGNVIVQSGLNTAIIQSPDLDEDDCSTVFWMSLTISCVLYLAIFAAAPAVAQFYAMPAIVWPLRALVLILIVNAYNAIQEALVARHMDFKKTFRATVAAAAVSGVSAISAAVAGAGIWALVVQQLSFQLTKCVVLMAEVPWKPRLVFVAARAKTMFRFGWKLLVSGLIDQGYTSLSSLVIGHQFTGSDLGYVTQGEKYPQALGIVLDGAIQPVMLSAVSRMQDDKARVKRLARRGLKTSTFLIVPAMGAFALVARPLVVLLLGEKWLPAVPFLQMYCLIYAFLPIHTTNLQVLNGMGKSDVFLRLEVIKKGIGVAMLCVTAFVIHDLNAIVVGYIINNVISTFINAEPNRKVIGYSYLEQVRDICPAFALTAASAAVAYPLALLGLPSLALILLQVLAMGAAYLLIARLLGVEELAYLLANARAYLAGRRKSDQAGA</sequence>
<feature type="transmembrane region" description="Helical" evidence="7">
    <location>
        <begin position="293"/>
        <end position="315"/>
    </location>
</feature>
<name>A0ABU7R8T9_9ACTN</name>
<feature type="transmembrane region" description="Helical" evidence="7">
    <location>
        <begin position="327"/>
        <end position="347"/>
    </location>
</feature>
<evidence type="ECO:0000256" key="2">
    <source>
        <dbReference type="ARBA" id="ARBA00007430"/>
    </source>
</evidence>
<evidence type="ECO:0000313" key="8">
    <source>
        <dbReference type="EMBL" id="MEE6147024.1"/>
    </source>
</evidence>
<comment type="subcellular location">
    <subcellularLocation>
        <location evidence="1">Cell membrane</location>
        <topology evidence="1">Multi-pass membrane protein</topology>
    </subcellularLocation>
</comment>
<keyword evidence="6 7" id="KW-0472">Membrane</keyword>
<dbReference type="InterPro" id="IPR050833">
    <property type="entry name" value="Poly_Biosynth_Transport"/>
</dbReference>
<feature type="transmembrane region" description="Helical" evidence="7">
    <location>
        <begin position="150"/>
        <end position="175"/>
    </location>
</feature>
<evidence type="ECO:0000256" key="6">
    <source>
        <dbReference type="ARBA" id="ARBA00023136"/>
    </source>
</evidence>
<gene>
    <name evidence="8" type="ORF">VXJ25_03280</name>
</gene>
<keyword evidence="5 7" id="KW-1133">Transmembrane helix</keyword>
<dbReference type="CDD" id="cd13127">
    <property type="entry name" value="MATE_tuaB_like"/>
    <property type="match status" value="1"/>
</dbReference>
<evidence type="ECO:0000256" key="1">
    <source>
        <dbReference type="ARBA" id="ARBA00004651"/>
    </source>
</evidence>
<evidence type="ECO:0000256" key="7">
    <source>
        <dbReference type="SAM" id="Phobius"/>
    </source>
</evidence>
<dbReference type="PANTHER" id="PTHR30250">
    <property type="entry name" value="PST FAMILY PREDICTED COLANIC ACID TRANSPORTER"/>
    <property type="match status" value="1"/>
</dbReference>
<dbReference type="Pfam" id="PF13440">
    <property type="entry name" value="Polysacc_synt_3"/>
    <property type="match status" value="1"/>
</dbReference>